<dbReference type="PANTHER" id="PTHR21143">
    <property type="entry name" value="INVERTEBRATE GUSTATORY RECEPTOR"/>
    <property type="match status" value="1"/>
</dbReference>
<proteinExistence type="inferred from homology"/>
<reference evidence="9" key="1">
    <citation type="submission" date="2021-01" db="UniProtKB">
        <authorList>
            <consortium name="EnsemblMetazoa"/>
        </authorList>
    </citation>
    <scope>IDENTIFICATION</scope>
</reference>
<dbReference type="GO" id="GO:0008049">
    <property type="term" value="P:male courtship behavior"/>
    <property type="evidence" value="ECO:0007669"/>
    <property type="project" value="TreeGrafter"/>
</dbReference>
<evidence type="ECO:0000256" key="7">
    <source>
        <dbReference type="ARBA" id="ARBA00023224"/>
    </source>
</evidence>
<feature type="transmembrane region" description="Helical" evidence="8">
    <location>
        <begin position="321"/>
        <end position="339"/>
    </location>
</feature>
<comment type="function">
    <text evidence="8">Gustatory receptor which mediates acceptance or avoidance behavior, depending on its substrates.</text>
</comment>
<evidence type="ECO:0000256" key="3">
    <source>
        <dbReference type="ARBA" id="ARBA00022692"/>
    </source>
</evidence>
<dbReference type="Pfam" id="PF08395">
    <property type="entry name" value="7tm_7"/>
    <property type="match status" value="1"/>
</dbReference>
<dbReference type="SMR" id="A0A7M7IRC5"/>
<comment type="similarity">
    <text evidence="8">Belongs to the insect chemoreceptor superfamily. Gustatory receptor (GR) family.</text>
</comment>
<evidence type="ECO:0000256" key="5">
    <source>
        <dbReference type="ARBA" id="ARBA00023136"/>
    </source>
</evidence>
<evidence type="ECO:0000313" key="9">
    <source>
        <dbReference type="EnsemblMetazoa" id="XP_016840989"/>
    </source>
</evidence>
<keyword evidence="3 8" id="KW-0812">Transmembrane</keyword>
<keyword evidence="10" id="KW-1185">Reference proteome</keyword>
<protein>
    <recommendedName>
        <fullName evidence="8">Gustatory receptor</fullName>
    </recommendedName>
</protein>
<dbReference type="EnsemblMetazoa" id="XM_016985500">
    <property type="protein sequence ID" value="XP_016840989"/>
    <property type="gene ID" value="GeneID_100463029"/>
</dbReference>
<dbReference type="GO" id="GO:0005886">
    <property type="term" value="C:plasma membrane"/>
    <property type="evidence" value="ECO:0007669"/>
    <property type="project" value="UniProtKB-SubCell"/>
</dbReference>
<accession>A0A7M7IRC5</accession>
<keyword evidence="2 8" id="KW-1003">Cell membrane</keyword>
<dbReference type="InterPro" id="IPR013604">
    <property type="entry name" value="7TM_chemorcpt"/>
</dbReference>
<dbReference type="GO" id="GO:0007165">
    <property type="term" value="P:signal transduction"/>
    <property type="evidence" value="ECO:0007669"/>
    <property type="project" value="UniProtKB-KW"/>
</dbReference>
<evidence type="ECO:0000256" key="1">
    <source>
        <dbReference type="ARBA" id="ARBA00004651"/>
    </source>
</evidence>
<keyword evidence="4 8" id="KW-1133">Transmembrane helix</keyword>
<sequence length="443" mass="49984">MYSGKVSPPASTSKKAPISFRDTCLPILWLNRILSMVVIEVPEGRPWLTLSIIYATAKWVGYGYLLWYTVKNDESRINSIPIMAAVFQVILYVNVVIAVLSTYLGLANYKKYELYFKKIELADETLEIFGIDPEYSSGFKDYMKITAIWSLGGALVCATDFAIACYTFSSVPYAIIRILVFEIPMVLNPMVELNFSLMINAIGTRFERLNALIQSVAVTPLQSMNSRNFDKYQNILNRNQSKIAVKPNYYYYKNRNNIELLLRTARQLHLDLCATAREVNDVCSRQMSMQMAAKFLLITGFAYCLYLIYNDPNIPLSGKLQHYVSLGAWIVINIARMIFVVRTSVNVTSEAQKTSQIAHEIQVSKSQSNLIDEIHQLSLQIMQHPLFFTASGLLVLDFGYVRGFVGSVTTYLMILIQNQSDMLKAATTLANPNNDTSATTPSP</sequence>
<feature type="transmembrane region" description="Helical" evidence="8">
    <location>
        <begin position="291"/>
        <end position="309"/>
    </location>
</feature>
<dbReference type="PANTHER" id="PTHR21143:SF134">
    <property type="entry name" value="GUSTATORY RECEPTOR"/>
    <property type="match status" value="1"/>
</dbReference>
<evidence type="ECO:0000256" key="8">
    <source>
        <dbReference type="RuleBase" id="RU363108"/>
    </source>
</evidence>
<dbReference type="GO" id="GO:0030425">
    <property type="term" value="C:dendrite"/>
    <property type="evidence" value="ECO:0007669"/>
    <property type="project" value="TreeGrafter"/>
</dbReference>
<dbReference type="GO" id="GO:0043025">
    <property type="term" value="C:neuronal cell body"/>
    <property type="evidence" value="ECO:0007669"/>
    <property type="project" value="TreeGrafter"/>
</dbReference>
<comment type="caution">
    <text evidence="8">Lacks conserved residue(s) required for the propagation of feature annotation.</text>
</comment>
<dbReference type="AlphaFoldDB" id="A0A7M7IRC5"/>
<name>A0A7M7IRC5_NASVI</name>
<organism evidence="9 10">
    <name type="scientific">Nasonia vitripennis</name>
    <name type="common">Parasitic wasp</name>
    <dbReference type="NCBI Taxonomy" id="7425"/>
    <lineage>
        <taxon>Eukaryota</taxon>
        <taxon>Metazoa</taxon>
        <taxon>Ecdysozoa</taxon>
        <taxon>Arthropoda</taxon>
        <taxon>Hexapoda</taxon>
        <taxon>Insecta</taxon>
        <taxon>Pterygota</taxon>
        <taxon>Neoptera</taxon>
        <taxon>Endopterygota</taxon>
        <taxon>Hymenoptera</taxon>
        <taxon>Apocrita</taxon>
        <taxon>Proctotrupomorpha</taxon>
        <taxon>Chalcidoidea</taxon>
        <taxon>Pteromalidae</taxon>
        <taxon>Pteromalinae</taxon>
        <taxon>Nasonia</taxon>
    </lineage>
</organism>
<keyword evidence="6 8" id="KW-0675">Receptor</keyword>
<feature type="transmembrane region" description="Helical" evidence="8">
    <location>
        <begin position="147"/>
        <end position="168"/>
    </location>
</feature>
<feature type="transmembrane region" description="Helical" evidence="8">
    <location>
        <begin position="47"/>
        <end position="70"/>
    </location>
</feature>
<evidence type="ECO:0000256" key="4">
    <source>
        <dbReference type="ARBA" id="ARBA00022989"/>
    </source>
</evidence>
<dbReference type="OrthoDB" id="7678431at2759"/>
<dbReference type="OMA" id="AWIVINI"/>
<evidence type="ECO:0000313" key="10">
    <source>
        <dbReference type="Proteomes" id="UP000002358"/>
    </source>
</evidence>
<dbReference type="InParanoid" id="A0A7M7IRC5"/>
<dbReference type="FunCoup" id="A0A7M7IRC5">
    <property type="interactions" value="32"/>
</dbReference>
<dbReference type="GO" id="GO:0007635">
    <property type="term" value="P:chemosensory behavior"/>
    <property type="evidence" value="ECO:0007669"/>
    <property type="project" value="TreeGrafter"/>
</dbReference>
<dbReference type="GO" id="GO:0050909">
    <property type="term" value="P:sensory perception of taste"/>
    <property type="evidence" value="ECO:0007669"/>
    <property type="project" value="InterPro"/>
</dbReference>
<dbReference type="GO" id="GO:0030424">
    <property type="term" value="C:axon"/>
    <property type="evidence" value="ECO:0007669"/>
    <property type="project" value="TreeGrafter"/>
</dbReference>
<evidence type="ECO:0000256" key="2">
    <source>
        <dbReference type="ARBA" id="ARBA00022475"/>
    </source>
</evidence>
<evidence type="ECO:0000256" key="6">
    <source>
        <dbReference type="ARBA" id="ARBA00023170"/>
    </source>
</evidence>
<comment type="subcellular location">
    <subcellularLocation>
        <location evidence="1 8">Cell membrane</location>
        <topology evidence="1 8">Multi-pass membrane protein</topology>
    </subcellularLocation>
</comment>
<dbReference type="Proteomes" id="UP000002358">
    <property type="component" value="Chromosome 5"/>
</dbReference>
<gene>
    <name evidence="9" type="primary">100463029</name>
</gene>
<keyword evidence="7 8" id="KW-0807">Transducer</keyword>
<feature type="transmembrane region" description="Helical" evidence="8">
    <location>
        <begin position="82"/>
        <end position="106"/>
    </location>
</feature>
<keyword evidence="5 8" id="KW-0472">Membrane</keyword>